<evidence type="ECO:0000256" key="1">
    <source>
        <dbReference type="ARBA" id="ARBA00001971"/>
    </source>
</evidence>
<dbReference type="GO" id="GO:0016705">
    <property type="term" value="F:oxidoreductase activity, acting on paired donors, with incorporation or reduction of molecular oxygen"/>
    <property type="evidence" value="ECO:0007669"/>
    <property type="project" value="InterPro"/>
</dbReference>
<proteinExistence type="inferred from homology"/>
<keyword evidence="5" id="KW-0560">Oxidoreductase</keyword>
<evidence type="ECO:0000313" key="9">
    <source>
        <dbReference type="Proteomes" id="UP001187192"/>
    </source>
</evidence>
<dbReference type="AlphaFoldDB" id="A0AA88DJ66"/>
<protein>
    <recommendedName>
        <fullName evidence="10">Cytochrome P450</fullName>
    </recommendedName>
</protein>
<evidence type="ECO:0008006" key="10">
    <source>
        <dbReference type="Google" id="ProtNLM"/>
    </source>
</evidence>
<gene>
    <name evidence="8" type="ORF">TIFTF001_018230</name>
</gene>
<keyword evidence="4" id="KW-0479">Metal-binding</keyword>
<comment type="cofactor">
    <cofactor evidence="1">
        <name>heme</name>
        <dbReference type="ChEBI" id="CHEBI:30413"/>
    </cofactor>
</comment>
<dbReference type="Pfam" id="PF00067">
    <property type="entry name" value="p450"/>
    <property type="match status" value="1"/>
</dbReference>
<dbReference type="GO" id="GO:0020037">
    <property type="term" value="F:heme binding"/>
    <property type="evidence" value="ECO:0007669"/>
    <property type="project" value="InterPro"/>
</dbReference>
<dbReference type="SUPFAM" id="SSF48264">
    <property type="entry name" value="Cytochrome P450"/>
    <property type="match status" value="1"/>
</dbReference>
<dbReference type="PANTHER" id="PTHR47955:SF19">
    <property type="entry name" value="CYTOCHROME P450 71A9-LIKE ISOFORM X1"/>
    <property type="match status" value="1"/>
</dbReference>
<dbReference type="InterPro" id="IPR001128">
    <property type="entry name" value="Cyt_P450"/>
</dbReference>
<evidence type="ECO:0000313" key="8">
    <source>
        <dbReference type="EMBL" id="GMN49059.1"/>
    </source>
</evidence>
<evidence type="ECO:0000256" key="6">
    <source>
        <dbReference type="ARBA" id="ARBA00023004"/>
    </source>
</evidence>
<keyword evidence="7" id="KW-0503">Monooxygenase</keyword>
<sequence>MKRRISNKQNKNLPPSPPTLPFIGNLHQLGSIPQQSSWQLSKKHGPVMHLRLGKMLTVVISSAEVSKVVLKTYDLDSCSRPTLQGARTLTYNFQDLAFAPYGEYQREIRKICVLELFSVKRVQTYRSIREEEITKMINSISHHSSSSSPVDLTKKMFALTASIIFRVALEQVSKGVTLIITDLMKLSGLRQRREKVFRDLDAFFQSVIDDRCSPWRTKRQQDDIIDVLLKIVKEQTGFGAALLTEKNIKAFLLVNL</sequence>
<evidence type="ECO:0000256" key="5">
    <source>
        <dbReference type="ARBA" id="ARBA00023002"/>
    </source>
</evidence>
<evidence type="ECO:0000256" key="7">
    <source>
        <dbReference type="ARBA" id="ARBA00023033"/>
    </source>
</evidence>
<dbReference type="EMBL" id="BTGU01000030">
    <property type="protein sequence ID" value="GMN49059.1"/>
    <property type="molecule type" value="Genomic_DNA"/>
</dbReference>
<comment type="caution">
    <text evidence="8">The sequence shown here is derived from an EMBL/GenBank/DDBJ whole genome shotgun (WGS) entry which is preliminary data.</text>
</comment>
<evidence type="ECO:0000256" key="2">
    <source>
        <dbReference type="ARBA" id="ARBA00010617"/>
    </source>
</evidence>
<keyword evidence="3" id="KW-0349">Heme</keyword>
<dbReference type="Proteomes" id="UP001187192">
    <property type="component" value="Unassembled WGS sequence"/>
</dbReference>
<dbReference type="InterPro" id="IPR036396">
    <property type="entry name" value="Cyt_P450_sf"/>
</dbReference>
<dbReference type="PANTHER" id="PTHR47955">
    <property type="entry name" value="CYTOCHROME P450 FAMILY 71 PROTEIN"/>
    <property type="match status" value="1"/>
</dbReference>
<accession>A0AA88DJ66</accession>
<organism evidence="8 9">
    <name type="scientific">Ficus carica</name>
    <name type="common">Common fig</name>
    <dbReference type="NCBI Taxonomy" id="3494"/>
    <lineage>
        <taxon>Eukaryota</taxon>
        <taxon>Viridiplantae</taxon>
        <taxon>Streptophyta</taxon>
        <taxon>Embryophyta</taxon>
        <taxon>Tracheophyta</taxon>
        <taxon>Spermatophyta</taxon>
        <taxon>Magnoliopsida</taxon>
        <taxon>eudicotyledons</taxon>
        <taxon>Gunneridae</taxon>
        <taxon>Pentapetalae</taxon>
        <taxon>rosids</taxon>
        <taxon>fabids</taxon>
        <taxon>Rosales</taxon>
        <taxon>Moraceae</taxon>
        <taxon>Ficeae</taxon>
        <taxon>Ficus</taxon>
    </lineage>
</organism>
<dbReference type="GO" id="GO:0004497">
    <property type="term" value="F:monooxygenase activity"/>
    <property type="evidence" value="ECO:0007669"/>
    <property type="project" value="UniProtKB-KW"/>
</dbReference>
<keyword evidence="6" id="KW-0408">Iron</keyword>
<reference evidence="8" key="1">
    <citation type="submission" date="2023-07" db="EMBL/GenBank/DDBJ databases">
        <title>draft genome sequence of fig (Ficus carica).</title>
        <authorList>
            <person name="Takahashi T."/>
            <person name="Nishimura K."/>
        </authorList>
    </citation>
    <scope>NUCLEOTIDE SEQUENCE</scope>
</reference>
<keyword evidence="9" id="KW-1185">Reference proteome</keyword>
<dbReference type="GO" id="GO:0005506">
    <property type="term" value="F:iron ion binding"/>
    <property type="evidence" value="ECO:0007669"/>
    <property type="project" value="InterPro"/>
</dbReference>
<name>A0AA88DJ66_FICCA</name>
<comment type="similarity">
    <text evidence="2">Belongs to the cytochrome P450 family.</text>
</comment>
<evidence type="ECO:0000256" key="3">
    <source>
        <dbReference type="ARBA" id="ARBA00022617"/>
    </source>
</evidence>
<evidence type="ECO:0000256" key="4">
    <source>
        <dbReference type="ARBA" id="ARBA00022723"/>
    </source>
</evidence>
<dbReference type="Gene3D" id="1.10.630.10">
    <property type="entry name" value="Cytochrome P450"/>
    <property type="match status" value="1"/>
</dbReference>